<proteinExistence type="predicted"/>
<dbReference type="EMBL" id="ML738592">
    <property type="protein sequence ID" value="KAE8166816.1"/>
    <property type="molecule type" value="Genomic_DNA"/>
</dbReference>
<dbReference type="Proteomes" id="UP000326950">
    <property type="component" value="Unassembled WGS sequence"/>
</dbReference>
<sequence>MSLTDFEYYSLDMSPVDWSELQLSTNLFPEGGIIQRSGESPEINLSAADSKINSSEGETIPCSTIDIPRDRFSDRISNSPCTEPQSAELPLFANQPGTEKSTARCDRCLSFEDELLLTLRDSRGKKWQEISAFFEDLLGKRYRAPALQMRYMRLQKRLRLYADDDKSALFRAHAHWVDMKWQIISDKVGNTYSDGAM</sequence>
<dbReference type="AlphaFoldDB" id="A0A5N6V725"/>
<gene>
    <name evidence="1" type="ORF">BDV40DRAFT_254585</name>
</gene>
<keyword evidence="2" id="KW-1185">Reference proteome</keyword>
<accession>A0A5N6V725</accession>
<evidence type="ECO:0000313" key="1">
    <source>
        <dbReference type="EMBL" id="KAE8166816.1"/>
    </source>
</evidence>
<name>A0A5N6V725_ASPTM</name>
<protein>
    <recommendedName>
        <fullName evidence="3">Myb-like domain-containing protein</fullName>
    </recommendedName>
</protein>
<evidence type="ECO:0000313" key="2">
    <source>
        <dbReference type="Proteomes" id="UP000326950"/>
    </source>
</evidence>
<reference evidence="1 2" key="1">
    <citation type="submission" date="2019-04" db="EMBL/GenBank/DDBJ databases">
        <title>Friends and foes A comparative genomics study of 23 Aspergillus species from section Flavi.</title>
        <authorList>
            <consortium name="DOE Joint Genome Institute"/>
            <person name="Kjaerbolling I."/>
            <person name="Vesth T."/>
            <person name="Frisvad J.C."/>
            <person name="Nybo J.L."/>
            <person name="Theobald S."/>
            <person name="Kildgaard S."/>
            <person name="Isbrandt T."/>
            <person name="Kuo A."/>
            <person name="Sato A."/>
            <person name="Lyhne E.K."/>
            <person name="Kogle M.E."/>
            <person name="Wiebenga A."/>
            <person name="Kun R.S."/>
            <person name="Lubbers R.J."/>
            <person name="Makela M.R."/>
            <person name="Barry K."/>
            <person name="Chovatia M."/>
            <person name="Clum A."/>
            <person name="Daum C."/>
            <person name="Haridas S."/>
            <person name="He G."/>
            <person name="LaButti K."/>
            <person name="Lipzen A."/>
            <person name="Mondo S."/>
            <person name="Riley R."/>
            <person name="Salamov A."/>
            <person name="Simmons B.A."/>
            <person name="Magnuson J.K."/>
            <person name="Henrissat B."/>
            <person name="Mortensen U.H."/>
            <person name="Larsen T.O."/>
            <person name="Devries R.P."/>
            <person name="Grigoriev I.V."/>
            <person name="Machida M."/>
            <person name="Baker S.E."/>
            <person name="Andersen M.R."/>
        </authorList>
    </citation>
    <scope>NUCLEOTIDE SEQUENCE [LARGE SCALE GENOMIC DNA]</scope>
    <source>
        <strain evidence="1 2">CBS 117626</strain>
    </source>
</reference>
<organism evidence="1 2">
    <name type="scientific">Aspergillus tamarii</name>
    <dbReference type="NCBI Taxonomy" id="41984"/>
    <lineage>
        <taxon>Eukaryota</taxon>
        <taxon>Fungi</taxon>
        <taxon>Dikarya</taxon>
        <taxon>Ascomycota</taxon>
        <taxon>Pezizomycotina</taxon>
        <taxon>Eurotiomycetes</taxon>
        <taxon>Eurotiomycetidae</taxon>
        <taxon>Eurotiales</taxon>
        <taxon>Aspergillaceae</taxon>
        <taxon>Aspergillus</taxon>
        <taxon>Aspergillus subgen. Circumdati</taxon>
    </lineage>
</organism>
<evidence type="ECO:0008006" key="3">
    <source>
        <dbReference type="Google" id="ProtNLM"/>
    </source>
</evidence>
<dbReference type="OrthoDB" id="5421421at2759"/>